<reference evidence="1 2" key="1">
    <citation type="submission" date="2014-04" db="EMBL/GenBank/DDBJ databases">
        <authorList>
            <consortium name="DOE Joint Genome Institute"/>
            <person name="Kuo A."/>
            <person name="Zuccaro A."/>
            <person name="Kohler A."/>
            <person name="Nagy L.G."/>
            <person name="Floudas D."/>
            <person name="Copeland A."/>
            <person name="Barry K.W."/>
            <person name="Cichocki N."/>
            <person name="Veneault-Fourrey C."/>
            <person name="LaButti K."/>
            <person name="Lindquist E.A."/>
            <person name="Lipzen A."/>
            <person name="Lundell T."/>
            <person name="Morin E."/>
            <person name="Murat C."/>
            <person name="Sun H."/>
            <person name="Tunlid A."/>
            <person name="Henrissat B."/>
            <person name="Grigoriev I.V."/>
            <person name="Hibbett D.S."/>
            <person name="Martin F."/>
            <person name="Nordberg H.P."/>
            <person name="Cantor M.N."/>
            <person name="Hua S.X."/>
        </authorList>
    </citation>
    <scope>NUCLEOTIDE SEQUENCE [LARGE SCALE GENOMIC DNA]</scope>
    <source>
        <strain evidence="1 2">MAFF 305830</strain>
    </source>
</reference>
<feature type="non-terminal residue" evidence="1">
    <location>
        <position position="82"/>
    </location>
</feature>
<dbReference type="Proteomes" id="UP000054097">
    <property type="component" value="Unassembled WGS sequence"/>
</dbReference>
<evidence type="ECO:0000313" key="1">
    <source>
        <dbReference type="EMBL" id="KIM23137.1"/>
    </source>
</evidence>
<sequence length="82" mass="9320">MSGLKDLSGVPQLEKDNYQEWSRKINAYFRFQNLFNLVHGKETRPSDTADQPDWDKRAMQAAGAIEMTLDQTNATHVHGIEG</sequence>
<dbReference type="HOGENOM" id="CLU_2564796_0_0_1"/>
<protein>
    <recommendedName>
        <fullName evidence="3">DUF4219 domain-containing protein</fullName>
    </recommendedName>
</protein>
<evidence type="ECO:0008006" key="3">
    <source>
        <dbReference type="Google" id="ProtNLM"/>
    </source>
</evidence>
<gene>
    <name evidence="1" type="ORF">M408DRAFT_77958</name>
</gene>
<proteinExistence type="predicted"/>
<keyword evidence="2" id="KW-1185">Reference proteome</keyword>
<organism evidence="1 2">
    <name type="scientific">Serendipita vermifera MAFF 305830</name>
    <dbReference type="NCBI Taxonomy" id="933852"/>
    <lineage>
        <taxon>Eukaryota</taxon>
        <taxon>Fungi</taxon>
        <taxon>Dikarya</taxon>
        <taxon>Basidiomycota</taxon>
        <taxon>Agaricomycotina</taxon>
        <taxon>Agaricomycetes</taxon>
        <taxon>Sebacinales</taxon>
        <taxon>Serendipitaceae</taxon>
        <taxon>Serendipita</taxon>
    </lineage>
</organism>
<accession>A0A0C2X0X8</accession>
<name>A0A0C2X0X8_SERVB</name>
<evidence type="ECO:0000313" key="2">
    <source>
        <dbReference type="Proteomes" id="UP000054097"/>
    </source>
</evidence>
<dbReference type="EMBL" id="KN824342">
    <property type="protein sequence ID" value="KIM23137.1"/>
    <property type="molecule type" value="Genomic_DNA"/>
</dbReference>
<dbReference type="OrthoDB" id="1880601at2759"/>
<dbReference type="AlphaFoldDB" id="A0A0C2X0X8"/>
<reference evidence="2" key="2">
    <citation type="submission" date="2015-01" db="EMBL/GenBank/DDBJ databases">
        <title>Evolutionary Origins and Diversification of the Mycorrhizal Mutualists.</title>
        <authorList>
            <consortium name="DOE Joint Genome Institute"/>
            <consortium name="Mycorrhizal Genomics Consortium"/>
            <person name="Kohler A."/>
            <person name="Kuo A."/>
            <person name="Nagy L.G."/>
            <person name="Floudas D."/>
            <person name="Copeland A."/>
            <person name="Barry K.W."/>
            <person name="Cichocki N."/>
            <person name="Veneault-Fourrey C."/>
            <person name="LaButti K."/>
            <person name="Lindquist E.A."/>
            <person name="Lipzen A."/>
            <person name="Lundell T."/>
            <person name="Morin E."/>
            <person name="Murat C."/>
            <person name="Riley R."/>
            <person name="Ohm R."/>
            <person name="Sun H."/>
            <person name="Tunlid A."/>
            <person name="Henrissat B."/>
            <person name="Grigoriev I.V."/>
            <person name="Hibbett D.S."/>
            <person name="Martin F."/>
        </authorList>
    </citation>
    <scope>NUCLEOTIDE SEQUENCE [LARGE SCALE GENOMIC DNA]</scope>
    <source>
        <strain evidence="2">MAFF 305830</strain>
    </source>
</reference>